<dbReference type="SMART" id="SM00855">
    <property type="entry name" value="PGAM"/>
    <property type="match status" value="1"/>
</dbReference>
<reference evidence="1" key="2">
    <citation type="journal article" date="2021" name="PeerJ">
        <title>Extensive microbial diversity within the chicken gut microbiome revealed by metagenomics and culture.</title>
        <authorList>
            <person name="Gilroy R."/>
            <person name="Ravi A."/>
            <person name="Getino M."/>
            <person name="Pursley I."/>
            <person name="Horton D.L."/>
            <person name="Alikhan N.F."/>
            <person name="Baker D."/>
            <person name="Gharbi K."/>
            <person name="Hall N."/>
            <person name="Watson M."/>
            <person name="Adriaenssens E.M."/>
            <person name="Foster-Nyarko E."/>
            <person name="Jarju S."/>
            <person name="Secka A."/>
            <person name="Antonio M."/>
            <person name="Oren A."/>
            <person name="Chaudhuri R.R."/>
            <person name="La Ragione R."/>
            <person name="Hildebrand F."/>
            <person name="Pallen M.J."/>
        </authorList>
    </citation>
    <scope>NUCLEOTIDE SEQUENCE</scope>
    <source>
        <strain evidence="1">ChiSxjej2B14-8506</strain>
    </source>
</reference>
<dbReference type="GO" id="GO:0005737">
    <property type="term" value="C:cytoplasm"/>
    <property type="evidence" value="ECO:0007669"/>
    <property type="project" value="TreeGrafter"/>
</dbReference>
<dbReference type="Pfam" id="PF00300">
    <property type="entry name" value="His_Phos_1"/>
    <property type="match status" value="1"/>
</dbReference>
<sequence length="185" mass="20637">MQVVFIRHGEPDYAPCDARGLMGQGRDLAPLTPRGRQQARTAADSPLLCGCEFIVSSPYTRALETAAIISRVVGLGIKVELDLHEWMPDKTFRYSTAEQSHALHADFLDCRGVYPEGETRVWEAIPELIARVKPVLDRYCAEGARRIAIVSHGGVIRRFVGKPVIDYCELNEIDYTPEAQCFGFV</sequence>
<proteinExistence type="predicted"/>
<accession>A0A9D1S428</accession>
<comment type="caution">
    <text evidence="1">The sequence shown here is derived from an EMBL/GenBank/DDBJ whole genome shotgun (WGS) entry which is preliminary data.</text>
</comment>
<organism evidence="1 2">
    <name type="scientific">Candidatus Fimadaptatus faecigallinarum</name>
    <dbReference type="NCBI Taxonomy" id="2840814"/>
    <lineage>
        <taxon>Bacteria</taxon>
        <taxon>Bacillati</taxon>
        <taxon>Bacillota</taxon>
        <taxon>Clostridia</taxon>
        <taxon>Eubacteriales</taxon>
        <taxon>Candidatus Fimadaptatus</taxon>
    </lineage>
</organism>
<dbReference type="EMBL" id="DVNK01000024">
    <property type="protein sequence ID" value="HIU46235.1"/>
    <property type="molecule type" value="Genomic_DNA"/>
</dbReference>
<dbReference type="InterPro" id="IPR029033">
    <property type="entry name" value="His_PPase_superfam"/>
</dbReference>
<reference evidence="1" key="1">
    <citation type="submission" date="2020-10" db="EMBL/GenBank/DDBJ databases">
        <authorList>
            <person name="Gilroy R."/>
        </authorList>
    </citation>
    <scope>NUCLEOTIDE SEQUENCE</scope>
    <source>
        <strain evidence="1">ChiSxjej2B14-8506</strain>
    </source>
</reference>
<dbReference type="PANTHER" id="PTHR48100:SF59">
    <property type="entry name" value="ADENOSYLCOBALAMIN_ALPHA-RIBAZOLE PHOSPHATASE"/>
    <property type="match status" value="1"/>
</dbReference>
<dbReference type="InterPro" id="IPR013078">
    <property type="entry name" value="His_Pase_superF_clade-1"/>
</dbReference>
<name>A0A9D1S428_9FIRM</name>
<dbReference type="GO" id="GO:0016791">
    <property type="term" value="F:phosphatase activity"/>
    <property type="evidence" value="ECO:0007669"/>
    <property type="project" value="TreeGrafter"/>
</dbReference>
<dbReference type="Proteomes" id="UP000824123">
    <property type="component" value="Unassembled WGS sequence"/>
</dbReference>
<dbReference type="InterPro" id="IPR050275">
    <property type="entry name" value="PGM_Phosphatase"/>
</dbReference>
<dbReference type="Gene3D" id="3.40.50.1240">
    <property type="entry name" value="Phosphoglycerate mutase-like"/>
    <property type="match status" value="1"/>
</dbReference>
<dbReference type="PANTHER" id="PTHR48100">
    <property type="entry name" value="BROAD-SPECIFICITY PHOSPHATASE YOR283W-RELATED"/>
    <property type="match status" value="1"/>
</dbReference>
<dbReference type="AlphaFoldDB" id="A0A9D1S428"/>
<evidence type="ECO:0000313" key="1">
    <source>
        <dbReference type="EMBL" id="HIU46235.1"/>
    </source>
</evidence>
<protein>
    <submittedName>
        <fullName evidence="1">Histidine phosphatase family protein</fullName>
    </submittedName>
</protein>
<dbReference type="CDD" id="cd07067">
    <property type="entry name" value="HP_PGM_like"/>
    <property type="match status" value="1"/>
</dbReference>
<dbReference type="SUPFAM" id="SSF53254">
    <property type="entry name" value="Phosphoglycerate mutase-like"/>
    <property type="match status" value="1"/>
</dbReference>
<evidence type="ECO:0000313" key="2">
    <source>
        <dbReference type="Proteomes" id="UP000824123"/>
    </source>
</evidence>
<gene>
    <name evidence="1" type="ORF">IAC59_03130</name>
</gene>